<feature type="transmembrane region" description="Helical" evidence="1">
    <location>
        <begin position="343"/>
        <end position="360"/>
    </location>
</feature>
<name>A0ABP1PP76_9HEXA</name>
<organism evidence="2 3">
    <name type="scientific">Orchesella dallaii</name>
    <dbReference type="NCBI Taxonomy" id="48710"/>
    <lineage>
        <taxon>Eukaryota</taxon>
        <taxon>Metazoa</taxon>
        <taxon>Ecdysozoa</taxon>
        <taxon>Arthropoda</taxon>
        <taxon>Hexapoda</taxon>
        <taxon>Collembola</taxon>
        <taxon>Entomobryomorpha</taxon>
        <taxon>Entomobryoidea</taxon>
        <taxon>Orchesellidae</taxon>
        <taxon>Orchesellinae</taxon>
        <taxon>Orchesella</taxon>
    </lineage>
</organism>
<sequence>MNQKLKSENTPEKPGNRRELTNIICIYFDFAYYVALCPFKLVKNDKNSYFISVWKPQKVICGIFSLLCVLRMITEIRTDTLRQEASTYDLNPVLYFRMILRMFGLVYKFTIMKRFWVDSKEYLDVVNHIHRGNWSPHHNVKILDEVLIKGVLLYGTTICLTDLLCGKYFIIHTKDWTPTWWWRELVSMGRYTFFVGSRPEPNKAPLLSEISAVDVIYAVFTALGLLGRYINGIFSDLCILSYVVTLWIVANTFAKEIKATECNEVVLIEENEAVLRHYSKSTNILEWPEIYNRYKSIRKLAAMINQAFGSLVTAFMAEAIIFYSISLDATLTTNDFFKKANMLHFYCTTFGILFISADICNQMVAIKSWLANDENRKKVPYDEMQIVLYDLLTNEVGIRGSNVFTITYSLVANILSQWFTKIFYGLCAAIALSGLPAGKDFVLSINEWTPTVWYMRLVGLARYTFFIGDRSDLTRGFNTYNLSTTDHVLVVLMGSAMFTRFRFLYDFVFDTLDYLN</sequence>
<accession>A0ABP1PP76</accession>
<evidence type="ECO:0008006" key="4">
    <source>
        <dbReference type="Google" id="ProtNLM"/>
    </source>
</evidence>
<dbReference type="EMBL" id="CAXLJM020000007">
    <property type="protein sequence ID" value="CAL8072516.1"/>
    <property type="molecule type" value="Genomic_DNA"/>
</dbReference>
<evidence type="ECO:0000256" key="1">
    <source>
        <dbReference type="SAM" id="Phobius"/>
    </source>
</evidence>
<feature type="transmembrane region" description="Helical" evidence="1">
    <location>
        <begin position="20"/>
        <end position="39"/>
    </location>
</feature>
<dbReference type="Proteomes" id="UP001642540">
    <property type="component" value="Unassembled WGS sequence"/>
</dbReference>
<keyword evidence="1" id="KW-0472">Membrane</keyword>
<keyword evidence="3" id="KW-1185">Reference proteome</keyword>
<comment type="caution">
    <text evidence="2">The sequence shown here is derived from an EMBL/GenBank/DDBJ whole genome shotgun (WGS) entry which is preliminary data.</text>
</comment>
<feature type="transmembrane region" description="Helical" evidence="1">
    <location>
        <begin position="94"/>
        <end position="111"/>
    </location>
</feature>
<evidence type="ECO:0000313" key="2">
    <source>
        <dbReference type="EMBL" id="CAL8072516.1"/>
    </source>
</evidence>
<protein>
    <recommendedName>
        <fullName evidence="4">Gustatory receptor</fullName>
    </recommendedName>
</protein>
<evidence type="ECO:0000313" key="3">
    <source>
        <dbReference type="Proteomes" id="UP001642540"/>
    </source>
</evidence>
<keyword evidence="1" id="KW-1133">Transmembrane helix</keyword>
<keyword evidence="1" id="KW-0812">Transmembrane</keyword>
<feature type="transmembrane region" description="Helical" evidence="1">
    <location>
        <begin position="300"/>
        <end position="323"/>
    </location>
</feature>
<reference evidence="2 3" key="1">
    <citation type="submission" date="2024-08" db="EMBL/GenBank/DDBJ databases">
        <authorList>
            <person name="Cucini C."/>
            <person name="Frati F."/>
        </authorList>
    </citation>
    <scope>NUCLEOTIDE SEQUENCE [LARGE SCALE GENOMIC DNA]</scope>
</reference>
<gene>
    <name evidence="2" type="ORF">ODALV1_LOCUS2208</name>
</gene>
<feature type="transmembrane region" description="Helical" evidence="1">
    <location>
        <begin position="232"/>
        <end position="250"/>
    </location>
</feature>
<proteinExistence type="predicted"/>